<evidence type="ECO:0000256" key="1">
    <source>
        <dbReference type="SAM" id="MobiDB-lite"/>
    </source>
</evidence>
<dbReference type="PANTHER" id="PTHR40465:SF1">
    <property type="entry name" value="DUF6534 DOMAIN-CONTAINING PROTEIN"/>
    <property type="match status" value="1"/>
</dbReference>
<comment type="caution">
    <text evidence="4">The sequence shown here is derived from an EMBL/GenBank/DDBJ whole genome shotgun (WGS) entry which is preliminary data.</text>
</comment>
<feature type="transmembrane region" description="Helical" evidence="2">
    <location>
        <begin position="134"/>
        <end position="154"/>
    </location>
</feature>
<dbReference type="EMBL" id="JAPEVG010000226">
    <property type="protein sequence ID" value="KAJ8473339.1"/>
    <property type="molecule type" value="Genomic_DNA"/>
</dbReference>
<keyword evidence="2" id="KW-0472">Membrane</keyword>
<name>A0AAD7TPM3_9APHY</name>
<feature type="compositionally biased region" description="Low complexity" evidence="1">
    <location>
        <begin position="339"/>
        <end position="348"/>
    </location>
</feature>
<proteinExistence type="predicted"/>
<evidence type="ECO:0000259" key="3">
    <source>
        <dbReference type="Pfam" id="PF20152"/>
    </source>
</evidence>
<feature type="transmembrane region" description="Helical" evidence="2">
    <location>
        <begin position="20"/>
        <end position="41"/>
    </location>
</feature>
<evidence type="ECO:0000313" key="5">
    <source>
        <dbReference type="Proteomes" id="UP001215151"/>
    </source>
</evidence>
<keyword evidence="5" id="KW-1185">Reference proteome</keyword>
<keyword evidence="2" id="KW-0812">Transmembrane</keyword>
<dbReference type="Pfam" id="PF20152">
    <property type="entry name" value="DUF6534"/>
    <property type="match status" value="1"/>
</dbReference>
<dbReference type="PANTHER" id="PTHR40465">
    <property type="entry name" value="CHROMOSOME 1, WHOLE GENOME SHOTGUN SEQUENCE"/>
    <property type="match status" value="1"/>
</dbReference>
<gene>
    <name evidence="4" type="ORF">ONZ51_g7940</name>
</gene>
<dbReference type="AlphaFoldDB" id="A0AAD7TPM3"/>
<dbReference type="InterPro" id="IPR045339">
    <property type="entry name" value="DUF6534"/>
</dbReference>
<keyword evidence="2" id="KW-1133">Transmembrane helix</keyword>
<dbReference type="Proteomes" id="UP001215151">
    <property type="component" value="Unassembled WGS sequence"/>
</dbReference>
<evidence type="ECO:0000313" key="4">
    <source>
        <dbReference type="EMBL" id="KAJ8473339.1"/>
    </source>
</evidence>
<feature type="domain" description="DUF6534" evidence="3">
    <location>
        <begin position="183"/>
        <end position="266"/>
    </location>
</feature>
<sequence length="369" mass="40754">MWWPSVPDHVSQDSTVGVYVLGTILAAMFYGLTFLQNLQYFDRYRKDCLAMKFFILVLWLFDSTTMALSMQAVYIFAVARRNLTFATIDVPDRLLMAARTYRSVEVERAFSFAVVFMVQMYFVGRIWQLGRRYWYLPAFIGLVSTIAIVTGLAATAQSSAFGLASPHPAWIDGLSAASAALQIATDVMINASLYWLCSMCKHNSSKGVLRDALVNVVNRNVLSTLMQVMTTITYFALRPRLVWMSFHMASSKVHAMSLLSTLNSRDLVRGAAHDAEIADAQIRYRLERELNGAADLPERPPIIPSIHQLRSQSSWFANGAKSAEADDTKSATDATGPGTTSASVSVSALSRGPSVHARSTTAVDGYHGY</sequence>
<feature type="region of interest" description="Disordered" evidence="1">
    <location>
        <begin position="320"/>
        <end position="369"/>
    </location>
</feature>
<evidence type="ECO:0000256" key="2">
    <source>
        <dbReference type="SAM" id="Phobius"/>
    </source>
</evidence>
<accession>A0AAD7TPM3</accession>
<reference evidence="4" key="1">
    <citation type="submission" date="2022-11" db="EMBL/GenBank/DDBJ databases">
        <title>Genome Sequence of Cubamyces cubensis.</title>
        <authorList>
            <person name="Buettner E."/>
        </authorList>
    </citation>
    <scope>NUCLEOTIDE SEQUENCE</scope>
    <source>
        <strain evidence="4">MPL-01</strain>
    </source>
</reference>
<feature type="transmembrane region" description="Helical" evidence="2">
    <location>
        <begin position="53"/>
        <end position="77"/>
    </location>
</feature>
<feature type="transmembrane region" description="Helical" evidence="2">
    <location>
        <begin position="109"/>
        <end position="127"/>
    </location>
</feature>
<organism evidence="4 5">
    <name type="scientific">Trametes cubensis</name>
    <dbReference type="NCBI Taxonomy" id="1111947"/>
    <lineage>
        <taxon>Eukaryota</taxon>
        <taxon>Fungi</taxon>
        <taxon>Dikarya</taxon>
        <taxon>Basidiomycota</taxon>
        <taxon>Agaricomycotina</taxon>
        <taxon>Agaricomycetes</taxon>
        <taxon>Polyporales</taxon>
        <taxon>Polyporaceae</taxon>
        <taxon>Trametes</taxon>
    </lineage>
</organism>
<protein>
    <recommendedName>
        <fullName evidence="3">DUF6534 domain-containing protein</fullName>
    </recommendedName>
</protein>